<reference evidence="2 3" key="1">
    <citation type="journal article" date="2013" name="BMC Genomics">
        <title>Genomics-driven discovery of the pneumocandin biosynthetic gene cluster in the fungus Glarea lozoyensis.</title>
        <authorList>
            <person name="Chen L."/>
            <person name="Yue Q."/>
            <person name="Zhang X."/>
            <person name="Xiang M."/>
            <person name="Wang C."/>
            <person name="Li S."/>
            <person name="Che Y."/>
            <person name="Ortiz-Lopez F.J."/>
            <person name="Bills G.F."/>
            <person name="Liu X."/>
            <person name="An Z."/>
        </authorList>
    </citation>
    <scope>NUCLEOTIDE SEQUENCE [LARGE SCALE GENOMIC DNA]</scope>
    <source>
        <strain evidence="3">ATCC 20868 / MF5171</strain>
    </source>
</reference>
<dbReference type="EMBL" id="KE145363">
    <property type="protein sequence ID" value="EPE30427.1"/>
    <property type="molecule type" value="Genomic_DNA"/>
</dbReference>
<name>S3CVI7_GLAL2</name>
<evidence type="ECO:0000313" key="2">
    <source>
        <dbReference type="EMBL" id="EPE30427.1"/>
    </source>
</evidence>
<dbReference type="AlphaFoldDB" id="S3CVI7"/>
<dbReference type="RefSeq" id="XP_008081838.1">
    <property type="nucleotide sequence ID" value="XM_008083647.1"/>
</dbReference>
<dbReference type="KEGG" id="glz:GLAREA_03394"/>
<evidence type="ECO:0000313" key="3">
    <source>
        <dbReference type="Proteomes" id="UP000016922"/>
    </source>
</evidence>
<gene>
    <name evidence="2" type="ORF">GLAREA_03394</name>
</gene>
<dbReference type="GeneID" id="19462449"/>
<keyword evidence="1" id="KW-0175">Coiled coil</keyword>
<keyword evidence="3" id="KW-1185">Reference proteome</keyword>
<dbReference type="HOGENOM" id="CLU_2026972_0_0_1"/>
<proteinExistence type="predicted"/>
<accession>S3CVI7</accession>
<feature type="coiled-coil region" evidence="1">
    <location>
        <begin position="68"/>
        <end position="106"/>
    </location>
</feature>
<dbReference type="Proteomes" id="UP000016922">
    <property type="component" value="Unassembled WGS sequence"/>
</dbReference>
<organism evidence="2 3">
    <name type="scientific">Glarea lozoyensis (strain ATCC 20868 / MF5171)</name>
    <dbReference type="NCBI Taxonomy" id="1116229"/>
    <lineage>
        <taxon>Eukaryota</taxon>
        <taxon>Fungi</taxon>
        <taxon>Dikarya</taxon>
        <taxon>Ascomycota</taxon>
        <taxon>Pezizomycotina</taxon>
        <taxon>Leotiomycetes</taxon>
        <taxon>Helotiales</taxon>
        <taxon>Helotiaceae</taxon>
        <taxon>Glarea</taxon>
    </lineage>
</organism>
<sequence length="122" mass="14013">MLDGMEECRRNIQWLNNEINAPPGTPPTKYVPADNLAMMAMGMKPRVQSIRDRAKADKEWDKRQAKRLKEADLKRELAEKEAIKKKKKALKEMIELRQGIKKVEKAKRKRDGLKGVAGQIST</sequence>
<protein>
    <submittedName>
        <fullName evidence="2">Uncharacterized protein</fullName>
    </submittedName>
</protein>
<evidence type="ECO:0000256" key="1">
    <source>
        <dbReference type="SAM" id="Coils"/>
    </source>
</evidence>